<proteinExistence type="predicted"/>
<dbReference type="InterPro" id="IPR036465">
    <property type="entry name" value="vWFA_dom_sf"/>
</dbReference>
<evidence type="ECO:0000313" key="1">
    <source>
        <dbReference type="EMBL" id="QEG15584.1"/>
    </source>
</evidence>
<keyword evidence="2" id="KW-1185">Reference proteome</keyword>
<gene>
    <name evidence="1" type="ORF">GmarT_14250</name>
</gene>
<dbReference type="Gene3D" id="3.40.50.410">
    <property type="entry name" value="von Willebrand factor, type A domain"/>
    <property type="match status" value="1"/>
</dbReference>
<dbReference type="SUPFAM" id="SSF53300">
    <property type="entry name" value="vWA-like"/>
    <property type="match status" value="1"/>
</dbReference>
<dbReference type="GeneID" id="98646058"/>
<name>A0ABX5YIV8_9PLAN</name>
<sequence>MQVPCQYCQALVEHTATSCPTCGSSFHAPPQLSVVRPAVRPKLQVNVELAITVDRTGSSQQFADGILKSVPLITDQIEAKARNLTVWLQSHGDEDYDQHPVLLTNGGTAVQAIKDLSHIVFAGGGDAPEHHLSGIEELANSVPWNADPQQARGALLALTTADSKPTGSGRSARELGEALRSRGLLLYLICEPAPQMKELCEGAGGLMFPICNDPDPKEMQKIAGQLSASIVQTIATGGTVPLPV</sequence>
<accession>A0ABX5YIV8</accession>
<organism evidence="1 2">
    <name type="scientific">Gimesia maris</name>
    <dbReference type="NCBI Taxonomy" id="122"/>
    <lineage>
        <taxon>Bacteria</taxon>
        <taxon>Pseudomonadati</taxon>
        <taxon>Planctomycetota</taxon>
        <taxon>Planctomycetia</taxon>
        <taxon>Planctomycetales</taxon>
        <taxon>Planctomycetaceae</taxon>
        <taxon>Gimesia</taxon>
    </lineage>
</organism>
<protein>
    <recommendedName>
        <fullName evidence="3">VWFA domain-containing protein</fullName>
    </recommendedName>
</protein>
<evidence type="ECO:0000313" key="2">
    <source>
        <dbReference type="Proteomes" id="UP000322887"/>
    </source>
</evidence>
<dbReference type="Proteomes" id="UP000322887">
    <property type="component" value="Chromosome"/>
</dbReference>
<reference evidence="1 2" key="1">
    <citation type="submission" date="2019-08" db="EMBL/GenBank/DDBJ databases">
        <title>Deep-cultivation of Planctomycetes and their phenomic and genomic characterization uncovers novel biology.</title>
        <authorList>
            <person name="Wiegand S."/>
            <person name="Jogler M."/>
            <person name="Boedeker C."/>
            <person name="Pinto D."/>
            <person name="Vollmers J."/>
            <person name="Rivas-Marin E."/>
            <person name="Kohn T."/>
            <person name="Peeters S.H."/>
            <person name="Heuer A."/>
            <person name="Rast P."/>
            <person name="Oberbeckmann S."/>
            <person name="Bunk B."/>
            <person name="Jeske O."/>
            <person name="Meyerdierks A."/>
            <person name="Storesund J.E."/>
            <person name="Kallscheuer N."/>
            <person name="Luecker S."/>
            <person name="Lage O.M."/>
            <person name="Pohl T."/>
            <person name="Merkel B.J."/>
            <person name="Hornburger P."/>
            <person name="Mueller R.-W."/>
            <person name="Bruemmer F."/>
            <person name="Labrenz M."/>
            <person name="Spormann A.M."/>
            <person name="Op den Camp H."/>
            <person name="Overmann J."/>
            <person name="Amann R."/>
            <person name="Jetten M.S.M."/>
            <person name="Mascher T."/>
            <person name="Medema M.H."/>
            <person name="Devos D.P."/>
            <person name="Kaster A.-K."/>
            <person name="Ovreas L."/>
            <person name="Rohde M."/>
            <person name="Galperin M.Y."/>
            <person name="Jogler C."/>
        </authorList>
    </citation>
    <scope>NUCLEOTIDE SEQUENCE [LARGE SCALE GENOMIC DNA]</scope>
    <source>
        <strain evidence="1 2">DSM 8797</strain>
    </source>
</reference>
<dbReference type="RefSeq" id="WP_044239722.1">
    <property type="nucleotide sequence ID" value="NZ_CP042910.1"/>
</dbReference>
<dbReference type="EMBL" id="CP042910">
    <property type="protein sequence ID" value="QEG15584.1"/>
    <property type="molecule type" value="Genomic_DNA"/>
</dbReference>
<evidence type="ECO:0008006" key="3">
    <source>
        <dbReference type="Google" id="ProtNLM"/>
    </source>
</evidence>